<gene>
    <name evidence="2" type="ORF">CXR34_13490</name>
</gene>
<keyword evidence="1" id="KW-0472">Membrane</keyword>
<dbReference type="EMBL" id="CP025299">
    <property type="protein sequence ID" value="AUG30360.1"/>
    <property type="molecule type" value="Genomic_DNA"/>
</dbReference>
<feature type="transmembrane region" description="Helical" evidence="1">
    <location>
        <begin position="37"/>
        <end position="59"/>
    </location>
</feature>
<accession>A0A2K9D9U3</accession>
<dbReference type="Proteomes" id="UP000233276">
    <property type="component" value="Chromosome"/>
</dbReference>
<keyword evidence="1" id="KW-0812">Transmembrane</keyword>
<protein>
    <submittedName>
        <fullName evidence="2">Uncharacterized protein</fullName>
    </submittedName>
</protein>
<reference evidence="2 3" key="1">
    <citation type="submission" date="2017-12" db="EMBL/GenBank/DDBJ databases">
        <title>Isolation and characterization of estrogens degradatiion strain Microbacterium hominis SJTG1.</title>
        <authorList>
            <person name="Xiong W."/>
            <person name="Yin C."/>
            <person name="Zheng D."/>
            <person name="Liang R."/>
        </authorList>
    </citation>
    <scope>NUCLEOTIDE SEQUENCE [LARGE SCALE GENOMIC DNA]</scope>
    <source>
        <strain evidence="2 3">SJTG1</strain>
    </source>
</reference>
<dbReference type="RefSeq" id="WP_101306682.1">
    <property type="nucleotide sequence ID" value="NZ_CP025299.1"/>
</dbReference>
<organism evidence="2 3">
    <name type="scientific">Microbacterium hominis</name>
    <dbReference type="NCBI Taxonomy" id="162426"/>
    <lineage>
        <taxon>Bacteria</taxon>
        <taxon>Bacillati</taxon>
        <taxon>Actinomycetota</taxon>
        <taxon>Actinomycetes</taxon>
        <taxon>Micrococcales</taxon>
        <taxon>Microbacteriaceae</taxon>
        <taxon>Microbacterium</taxon>
    </lineage>
</organism>
<sequence>MPSLTARERRAFFTAVTGAAAPKPSLPARIIGGAITVGIVALAAALLVWGLAAVIVGIARTLGAP</sequence>
<name>A0A2K9D9U3_9MICO</name>
<proteinExistence type="predicted"/>
<dbReference type="KEGG" id="mhos:CXR34_13490"/>
<evidence type="ECO:0000256" key="1">
    <source>
        <dbReference type="SAM" id="Phobius"/>
    </source>
</evidence>
<keyword evidence="1" id="KW-1133">Transmembrane helix</keyword>
<evidence type="ECO:0000313" key="3">
    <source>
        <dbReference type="Proteomes" id="UP000233276"/>
    </source>
</evidence>
<evidence type="ECO:0000313" key="2">
    <source>
        <dbReference type="EMBL" id="AUG30360.1"/>
    </source>
</evidence>
<dbReference type="AlphaFoldDB" id="A0A2K9D9U3"/>